<dbReference type="OrthoDB" id="9815217at2"/>
<dbReference type="Gene3D" id="3.30.1330.60">
    <property type="entry name" value="OmpA-like domain"/>
    <property type="match status" value="1"/>
</dbReference>
<reference evidence="5 6" key="1">
    <citation type="submission" date="2017-02" db="EMBL/GenBank/DDBJ databases">
        <title>Genomic diversity within the haloalkaliphilic genus Thioalkalivibrio.</title>
        <authorList>
            <person name="Ahn A.-C."/>
            <person name="Meier-Kolthoff J."/>
            <person name="Overmars L."/>
            <person name="Richter M."/>
            <person name="Woyke T."/>
            <person name="Sorokin D.Y."/>
            <person name="Muyzer G."/>
        </authorList>
    </citation>
    <scope>NUCLEOTIDE SEQUENCE [LARGE SCALE GENOMIC DNA]</scope>
    <source>
        <strain evidence="5 6">HL17</strain>
    </source>
</reference>
<feature type="region of interest" description="Disordered" evidence="2">
    <location>
        <begin position="74"/>
        <end position="114"/>
    </location>
</feature>
<dbReference type="GO" id="GO:0016020">
    <property type="term" value="C:membrane"/>
    <property type="evidence" value="ECO:0007669"/>
    <property type="project" value="UniProtKB-UniRule"/>
</dbReference>
<dbReference type="CDD" id="cd07185">
    <property type="entry name" value="OmpA_C-like"/>
    <property type="match status" value="1"/>
</dbReference>
<protein>
    <submittedName>
        <fullName evidence="5">Flagellar motor protein MotB</fullName>
    </submittedName>
</protein>
<keyword evidence="5" id="KW-0966">Cell projection</keyword>
<evidence type="ECO:0000259" key="4">
    <source>
        <dbReference type="PROSITE" id="PS51123"/>
    </source>
</evidence>
<evidence type="ECO:0000256" key="3">
    <source>
        <dbReference type="SAM" id="Phobius"/>
    </source>
</evidence>
<keyword evidence="1 3" id="KW-0472">Membrane</keyword>
<dbReference type="PROSITE" id="PS51123">
    <property type="entry name" value="OMPA_2"/>
    <property type="match status" value="1"/>
</dbReference>
<keyword evidence="3" id="KW-0812">Transmembrane</keyword>
<accession>A0A1V3A1K6</accession>
<gene>
    <name evidence="5" type="ORF">B1A74_03525</name>
</gene>
<dbReference type="InterPro" id="IPR006665">
    <property type="entry name" value="OmpA-like"/>
</dbReference>
<dbReference type="InterPro" id="IPR050330">
    <property type="entry name" value="Bact_OuterMem_StrucFunc"/>
</dbReference>
<organism evidence="5 6">
    <name type="scientific">Thioalkalivibrio halophilus</name>
    <dbReference type="NCBI Taxonomy" id="252474"/>
    <lineage>
        <taxon>Bacteria</taxon>
        <taxon>Pseudomonadati</taxon>
        <taxon>Pseudomonadota</taxon>
        <taxon>Gammaproteobacteria</taxon>
        <taxon>Chromatiales</taxon>
        <taxon>Ectothiorhodospiraceae</taxon>
        <taxon>Thioalkalivibrio</taxon>
    </lineage>
</organism>
<evidence type="ECO:0000313" key="5">
    <source>
        <dbReference type="EMBL" id="OOC10953.1"/>
    </source>
</evidence>
<keyword evidence="3" id="KW-1133">Transmembrane helix</keyword>
<keyword evidence="5" id="KW-0282">Flagellum</keyword>
<dbReference type="STRING" id="252474.B1A74_03525"/>
<dbReference type="SUPFAM" id="SSF103088">
    <property type="entry name" value="OmpA-like"/>
    <property type="match status" value="1"/>
</dbReference>
<dbReference type="InterPro" id="IPR036737">
    <property type="entry name" value="OmpA-like_sf"/>
</dbReference>
<evidence type="ECO:0000313" key="6">
    <source>
        <dbReference type="Proteomes" id="UP000189177"/>
    </source>
</evidence>
<dbReference type="AlphaFoldDB" id="A0A1V3A1K6"/>
<dbReference type="PANTHER" id="PTHR30329:SF21">
    <property type="entry name" value="LIPOPROTEIN YIAD-RELATED"/>
    <property type="match status" value="1"/>
</dbReference>
<evidence type="ECO:0000256" key="2">
    <source>
        <dbReference type="SAM" id="MobiDB-lite"/>
    </source>
</evidence>
<feature type="compositionally biased region" description="Pro residues" evidence="2">
    <location>
        <begin position="79"/>
        <end position="99"/>
    </location>
</feature>
<keyword evidence="5" id="KW-0969">Cilium</keyword>
<sequence length="254" mass="27615">MAPETGRSPDSLREDEHAWILTYLDVLTLVIVVFVIMLTFAEPRDESIRAADDDPVELVYRDLSNLVDPRLFRLSPEAPEVPPGPVEDPPLAADPPSPVATPADDPPPEADPEAVRDMRDRAPEGVEVIAQPGSIELRIQDDILFATAQADLAADGQALLDDLLPLLEEHEGRVTIEGHTDNVPIATPRFPSNWELSSTRASGVVRYLVDRGIDPGILQAVGHADTRPVADNDTPEGRAENRRVSIVLETPADS</sequence>
<comment type="caution">
    <text evidence="5">The sequence shown here is derived from an EMBL/GenBank/DDBJ whole genome shotgun (WGS) entry which is preliminary data.</text>
</comment>
<proteinExistence type="predicted"/>
<name>A0A1V3A1K6_9GAMM</name>
<feature type="domain" description="OmpA-like" evidence="4">
    <location>
        <begin position="132"/>
        <end position="252"/>
    </location>
</feature>
<dbReference type="EMBL" id="MUZR01000008">
    <property type="protein sequence ID" value="OOC10953.1"/>
    <property type="molecule type" value="Genomic_DNA"/>
</dbReference>
<feature type="transmembrane region" description="Helical" evidence="3">
    <location>
        <begin position="20"/>
        <end position="41"/>
    </location>
</feature>
<dbReference type="Pfam" id="PF00691">
    <property type="entry name" value="OmpA"/>
    <property type="match status" value="1"/>
</dbReference>
<evidence type="ECO:0000256" key="1">
    <source>
        <dbReference type="PROSITE-ProRule" id="PRU00473"/>
    </source>
</evidence>
<dbReference type="PANTHER" id="PTHR30329">
    <property type="entry name" value="STATOR ELEMENT OF FLAGELLAR MOTOR COMPLEX"/>
    <property type="match status" value="1"/>
</dbReference>
<dbReference type="Proteomes" id="UP000189177">
    <property type="component" value="Unassembled WGS sequence"/>
</dbReference>
<keyword evidence="6" id="KW-1185">Reference proteome</keyword>